<evidence type="ECO:0000313" key="10">
    <source>
        <dbReference type="Proteomes" id="UP001595846"/>
    </source>
</evidence>
<feature type="transmembrane region" description="Helical" evidence="8">
    <location>
        <begin position="60"/>
        <end position="89"/>
    </location>
</feature>
<dbReference type="EMBL" id="JBHSAQ010000001">
    <property type="protein sequence ID" value="MFC3956802.1"/>
    <property type="molecule type" value="Genomic_DNA"/>
</dbReference>
<evidence type="ECO:0000256" key="4">
    <source>
        <dbReference type="ARBA" id="ARBA00022692"/>
    </source>
</evidence>
<dbReference type="NCBIfam" id="TIGR00797">
    <property type="entry name" value="matE"/>
    <property type="match status" value="1"/>
</dbReference>
<keyword evidence="5 8" id="KW-1133">Transmembrane helix</keyword>
<keyword evidence="10" id="KW-1185">Reference proteome</keyword>
<dbReference type="InterPro" id="IPR002528">
    <property type="entry name" value="MATE_fam"/>
</dbReference>
<dbReference type="GeneID" id="73905037"/>
<feature type="transmembrane region" description="Helical" evidence="8">
    <location>
        <begin position="450"/>
        <end position="471"/>
    </location>
</feature>
<feature type="transmembrane region" description="Helical" evidence="8">
    <location>
        <begin position="423"/>
        <end position="444"/>
    </location>
</feature>
<dbReference type="PANTHER" id="PTHR43549:SF2">
    <property type="entry name" value="MULTIDRUG RESISTANCE PROTEIN NORM-RELATED"/>
    <property type="match status" value="1"/>
</dbReference>
<feature type="transmembrane region" description="Helical" evidence="8">
    <location>
        <begin position="228"/>
        <end position="253"/>
    </location>
</feature>
<dbReference type="Pfam" id="PF01554">
    <property type="entry name" value="MatE"/>
    <property type="match status" value="2"/>
</dbReference>
<organism evidence="9 10">
    <name type="scientific">Halovivax cerinus</name>
    <dbReference type="NCBI Taxonomy" id="1487865"/>
    <lineage>
        <taxon>Archaea</taxon>
        <taxon>Methanobacteriati</taxon>
        <taxon>Methanobacteriota</taxon>
        <taxon>Stenosarchaea group</taxon>
        <taxon>Halobacteria</taxon>
        <taxon>Halobacteriales</taxon>
        <taxon>Natrialbaceae</taxon>
        <taxon>Halovivax</taxon>
    </lineage>
</organism>
<dbReference type="RefSeq" id="WP_256532258.1">
    <property type="nucleotide sequence ID" value="NZ_CP101824.1"/>
</dbReference>
<dbReference type="InterPro" id="IPR052031">
    <property type="entry name" value="Membrane_Transporter-Flippase"/>
</dbReference>
<feature type="transmembrane region" description="Helical" evidence="8">
    <location>
        <begin position="109"/>
        <end position="127"/>
    </location>
</feature>
<dbReference type="PANTHER" id="PTHR43549">
    <property type="entry name" value="MULTIDRUG RESISTANCE PROTEIN YPNP-RELATED"/>
    <property type="match status" value="1"/>
</dbReference>
<reference evidence="9 10" key="1">
    <citation type="journal article" date="2019" name="Int. J. Syst. Evol. Microbiol.">
        <title>The Global Catalogue of Microorganisms (GCM) 10K type strain sequencing project: providing services to taxonomists for standard genome sequencing and annotation.</title>
        <authorList>
            <consortium name="The Broad Institute Genomics Platform"/>
            <consortium name="The Broad Institute Genome Sequencing Center for Infectious Disease"/>
            <person name="Wu L."/>
            <person name="Ma J."/>
        </authorList>
    </citation>
    <scope>NUCLEOTIDE SEQUENCE [LARGE SCALE GENOMIC DNA]</scope>
    <source>
        <strain evidence="9 10">IBRC-M 10256</strain>
    </source>
</reference>
<keyword evidence="2" id="KW-0813">Transport</keyword>
<dbReference type="PIRSF" id="PIRSF006603">
    <property type="entry name" value="DinF"/>
    <property type="match status" value="1"/>
</dbReference>
<proteinExistence type="predicted"/>
<protein>
    <submittedName>
        <fullName evidence="9">MATE family efflux transporter</fullName>
    </submittedName>
</protein>
<gene>
    <name evidence="9" type="ORF">ACFOUR_00250</name>
</gene>
<evidence type="ECO:0000256" key="5">
    <source>
        <dbReference type="ARBA" id="ARBA00022989"/>
    </source>
</evidence>
<comment type="subcellular location">
    <subcellularLocation>
        <location evidence="1">Cell membrane</location>
        <topology evidence="1">Multi-pass membrane protein</topology>
    </subcellularLocation>
</comment>
<feature type="region of interest" description="Disordered" evidence="7">
    <location>
        <begin position="482"/>
        <end position="501"/>
    </location>
</feature>
<accession>A0ABD5NIV7</accession>
<evidence type="ECO:0000313" key="9">
    <source>
        <dbReference type="EMBL" id="MFC3956802.1"/>
    </source>
</evidence>
<keyword evidence="6 8" id="KW-0472">Membrane</keyword>
<evidence type="ECO:0000256" key="1">
    <source>
        <dbReference type="ARBA" id="ARBA00004651"/>
    </source>
</evidence>
<evidence type="ECO:0000256" key="8">
    <source>
        <dbReference type="SAM" id="Phobius"/>
    </source>
</evidence>
<evidence type="ECO:0000256" key="7">
    <source>
        <dbReference type="SAM" id="MobiDB-lite"/>
    </source>
</evidence>
<feature type="transmembrane region" description="Helical" evidence="8">
    <location>
        <begin position="147"/>
        <end position="167"/>
    </location>
</feature>
<evidence type="ECO:0000256" key="3">
    <source>
        <dbReference type="ARBA" id="ARBA00022475"/>
    </source>
</evidence>
<keyword evidence="3" id="KW-1003">Cell membrane</keyword>
<feature type="transmembrane region" description="Helical" evidence="8">
    <location>
        <begin position="393"/>
        <end position="411"/>
    </location>
</feature>
<name>A0ABD5NIV7_9EURY</name>
<feature type="transmembrane region" description="Helical" evidence="8">
    <location>
        <begin position="359"/>
        <end position="381"/>
    </location>
</feature>
<dbReference type="InterPro" id="IPR048279">
    <property type="entry name" value="MdtK-like"/>
</dbReference>
<dbReference type="CDD" id="cd13142">
    <property type="entry name" value="MATE_like_12"/>
    <property type="match status" value="1"/>
</dbReference>
<feature type="transmembrane region" description="Helical" evidence="8">
    <location>
        <begin position="179"/>
        <end position="199"/>
    </location>
</feature>
<sequence length="501" mass="52210">MGLRESIDSLFRGPDGMDLTSGGIGRPLFYLSLPIIVQNLFQVLYNLADTFWLGRHSTEALSAITFAFPVVFLMISLALGVSVAGSVLVAQHVGAGNEDRAAYAASQTMAYAAVISVVLGVLGYAFVDDLTALLGVNETVAPLVVEYMQVYALGLFAVFGFAVFMALMRGYGDTVTPMYVMAGSVVLNIVLDPILIFGFEANPLFGMLGLGGVEAAALSTTGFTGWGIGGAAIATVGSRALALVVGLAIMFRGNRGVQIRLSEMVPDRSFGRTVVGIGLPASVEGAARSLSITLLLVVVAAFPNAVSGAYGIGTRIFSVIFLPALAVSQGIETMTGQNIGADEIDRAAETNHFGARSMLALLTVGGALIVLAARPIAAVFAPGQPAVVDHTVTFLRVSGLTFGFIGVMRAYTGGFRGAGHTMIAAVISLVTLGFVRLPVAWIASGPLDVMGLWIAFPISNVVGGVVAYLWFRRGTWREGNLTERGPTRDGIGSNAAPTDDD</sequence>
<evidence type="ECO:0000256" key="2">
    <source>
        <dbReference type="ARBA" id="ARBA00022448"/>
    </source>
</evidence>
<dbReference type="Proteomes" id="UP001595846">
    <property type="component" value="Unassembled WGS sequence"/>
</dbReference>
<keyword evidence="4 8" id="KW-0812">Transmembrane</keyword>
<dbReference type="GO" id="GO:0005886">
    <property type="term" value="C:plasma membrane"/>
    <property type="evidence" value="ECO:0007669"/>
    <property type="project" value="UniProtKB-SubCell"/>
</dbReference>
<evidence type="ECO:0000256" key="6">
    <source>
        <dbReference type="ARBA" id="ARBA00023136"/>
    </source>
</evidence>
<dbReference type="AlphaFoldDB" id="A0ABD5NIV7"/>
<comment type="caution">
    <text evidence="9">The sequence shown here is derived from an EMBL/GenBank/DDBJ whole genome shotgun (WGS) entry which is preliminary data.</text>
</comment>